<reference evidence="1" key="1">
    <citation type="submission" date="2019-04" db="EMBL/GenBank/DDBJ databases">
        <title>An insight into the mialome of Ixodes scapularis.</title>
        <authorList>
            <person name="Ribeiro J.M."/>
            <person name="Mather T.N."/>
            <person name="Karim S."/>
        </authorList>
    </citation>
    <scope>NUCLEOTIDE SEQUENCE</scope>
</reference>
<sequence length="83" mass="9502">MKRRICTGLLLPSFFVTRGCRMRCPQCIFNWLRIEAKLLSTVLFVWSCALGFQLNWSSVAPALQGSLFFFYNFLTGLCLSQLA</sequence>
<protein>
    <submittedName>
        <fullName evidence="1">Uncharacterized protein</fullName>
    </submittedName>
</protein>
<accession>A0A4D5RY18</accession>
<proteinExistence type="predicted"/>
<evidence type="ECO:0000313" key="1">
    <source>
        <dbReference type="EMBL" id="MOY41939.1"/>
    </source>
</evidence>
<name>A0A4D5RY18_IXOSC</name>
<organism evidence="1">
    <name type="scientific">Ixodes scapularis</name>
    <name type="common">Black-legged tick</name>
    <name type="synonym">Deer tick</name>
    <dbReference type="NCBI Taxonomy" id="6945"/>
    <lineage>
        <taxon>Eukaryota</taxon>
        <taxon>Metazoa</taxon>
        <taxon>Ecdysozoa</taxon>
        <taxon>Arthropoda</taxon>
        <taxon>Chelicerata</taxon>
        <taxon>Arachnida</taxon>
        <taxon>Acari</taxon>
        <taxon>Parasitiformes</taxon>
        <taxon>Ixodida</taxon>
        <taxon>Ixodoidea</taxon>
        <taxon>Ixodidae</taxon>
        <taxon>Ixodinae</taxon>
        <taxon>Ixodes</taxon>
    </lineage>
</organism>
<dbReference type="AlphaFoldDB" id="A0A4D5RY18"/>
<dbReference type="EMBL" id="GHJT01007968">
    <property type="protein sequence ID" value="MOY41939.1"/>
    <property type="molecule type" value="Transcribed_RNA"/>
</dbReference>